<evidence type="ECO:0000256" key="3">
    <source>
        <dbReference type="ARBA" id="ARBA00022801"/>
    </source>
</evidence>
<dbReference type="InterPro" id="IPR031705">
    <property type="entry name" value="Glyco_hydro_36_C"/>
</dbReference>
<organism evidence="8 9">
    <name type="scientific">Nocardioides jiangsuensis</name>
    <dbReference type="NCBI Taxonomy" id="2866161"/>
    <lineage>
        <taxon>Bacteria</taxon>
        <taxon>Bacillati</taxon>
        <taxon>Actinomycetota</taxon>
        <taxon>Actinomycetes</taxon>
        <taxon>Propionibacteriales</taxon>
        <taxon>Nocardioidaceae</taxon>
        <taxon>Nocardioides</taxon>
    </lineage>
</organism>
<proteinExistence type="predicted"/>
<evidence type="ECO:0000256" key="4">
    <source>
        <dbReference type="ARBA" id="ARBA00023295"/>
    </source>
</evidence>
<dbReference type="Gene3D" id="3.20.20.70">
    <property type="entry name" value="Aldolase class I"/>
    <property type="match status" value="1"/>
</dbReference>
<dbReference type="Pfam" id="PF16874">
    <property type="entry name" value="Glyco_hydro_36C"/>
    <property type="match status" value="1"/>
</dbReference>
<dbReference type="Gene3D" id="2.70.98.60">
    <property type="entry name" value="alpha-galactosidase from lactobacil brevis"/>
    <property type="match status" value="1"/>
</dbReference>
<name>A0ABS7RJR5_9ACTN</name>
<evidence type="ECO:0000259" key="7">
    <source>
        <dbReference type="Pfam" id="PF16875"/>
    </source>
</evidence>
<keyword evidence="3 8" id="KW-0378">Hydrolase</keyword>
<feature type="domain" description="Glycosyl hydrolase family 36 N-terminal" evidence="7">
    <location>
        <begin position="31"/>
        <end position="262"/>
    </location>
</feature>
<evidence type="ECO:0000256" key="2">
    <source>
        <dbReference type="ARBA" id="ARBA00012755"/>
    </source>
</evidence>
<dbReference type="PANTHER" id="PTHR43053">
    <property type="entry name" value="GLYCOSIDASE FAMILY 31"/>
    <property type="match status" value="1"/>
</dbReference>
<reference evidence="8 9" key="1">
    <citation type="submission" date="2021-08" db="EMBL/GenBank/DDBJ databases">
        <title>Nocardioides bacterium WL0053 sp. nov., isolated from the sediment.</title>
        <authorList>
            <person name="Wang L."/>
            <person name="Zhang D."/>
            <person name="Zhang A."/>
        </authorList>
    </citation>
    <scope>NUCLEOTIDE SEQUENCE [LARGE SCALE GENOMIC DNA]</scope>
    <source>
        <strain evidence="8 9">WL0053</strain>
    </source>
</reference>
<dbReference type="InterPro" id="IPR013785">
    <property type="entry name" value="Aldolase_TIM"/>
</dbReference>
<dbReference type="EC" id="3.2.1.22" evidence="2"/>
<keyword evidence="4 8" id="KW-0326">Glycosidase</keyword>
<evidence type="ECO:0000256" key="1">
    <source>
        <dbReference type="ARBA" id="ARBA00001255"/>
    </source>
</evidence>
<dbReference type="InterPro" id="IPR013780">
    <property type="entry name" value="Glyco_hydro_b"/>
</dbReference>
<feature type="region of interest" description="Disordered" evidence="5">
    <location>
        <begin position="181"/>
        <end position="201"/>
    </location>
</feature>
<dbReference type="SUPFAM" id="SSF51445">
    <property type="entry name" value="(Trans)glycosidases"/>
    <property type="match status" value="1"/>
</dbReference>
<dbReference type="Pfam" id="PF16875">
    <property type="entry name" value="Glyco_hydro_36N"/>
    <property type="match status" value="1"/>
</dbReference>
<dbReference type="GO" id="GO:0004557">
    <property type="term" value="F:alpha-galactosidase activity"/>
    <property type="evidence" value="ECO:0007669"/>
    <property type="project" value="UniProtKB-EC"/>
</dbReference>
<dbReference type="InterPro" id="IPR031704">
    <property type="entry name" value="Glyco_hydro_36_N"/>
</dbReference>
<evidence type="ECO:0000256" key="5">
    <source>
        <dbReference type="SAM" id="MobiDB-lite"/>
    </source>
</evidence>
<dbReference type="RefSeq" id="WP_221025054.1">
    <property type="nucleotide sequence ID" value="NZ_JAIEZQ010000002.1"/>
</dbReference>
<accession>A0ABS7RJR5</accession>
<dbReference type="CDD" id="cd14791">
    <property type="entry name" value="GH36"/>
    <property type="match status" value="1"/>
</dbReference>
<evidence type="ECO:0000259" key="6">
    <source>
        <dbReference type="Pfam" id="PF16874"/>
    </source>
</evidence>
<dbReference type="PANTHER" id="PTHR43053:SF3">
    <property type="entry name" value="ALPHA-GALACTOSIDASE C-RELATED"/>
    <property type="match status" value="1"/>
</dbReference>
<dbReference type="Pfam" id="PF02065">
    <property type="entry name" value="Melibiase"/>
    <property type="match status" value="1"/>
</dbReference>
<evidence type="ECO:0000313" key="8">
    <source>
        <dbReference type="EMBL" id="MBY9075290.1"/>
    </source>
</evidence>
<keyword evidence="9" id="KW-1185">Reference proteome</keyword>
<dbReference type="Proteomes" id="UP000754710">
    <property type="component" value="Unassembled WGS sequence"/>
</dbReference>
<dbReference type="EMBL" id="JAIEZQ010000002">
    <property type="protein sequence ID" value="MBY9075290.1"/>
    <property type="molecule type" value="Genomic_DNA"/>
</dbReference>
<gene>
    <name evidence="8" type="ORF">K1X13_10715</name>
</gene>
<evidence type="ECO:0000313" key="9">
    <source>
        <dbReference type="Proteomes" id="UP000754710"/>
    </source>
</evidence>
<feature type="domain" description="Glycosyl hydrolase family 36 C-terminal" evidence="6">
    <location>
        <begin position="620"/>
        <end position="699"/>
    </location>
</feature>
<sequence length="714" mass="77759">MSLTHDSFYRRAAGSSLLLAVCDDGQGATVPVLLHWGADLGDLGEDDVAAIVRARTPTVPHSALDQPRWLAALPETVTGFTGTPAVEGVRAGATGPWAPRFDAWSLTHDGHTANLRAADEESGLTVALTVGMDEDGVVMTRSSLTNTGPGDYTVSALRCVLPVGPEATEVLDLTGRWTRERSPQRRPFAQGTWQRSGRHGRTGHDATLVMVAGTPSFGFRTGSVWGVHLAWSGDHVHYAERTPEGESLLGAHELLGPGELVLAPGEAYTTPWLLGSWSGEGLDPMSHRLHAWVRRSARRRPATRPVMLNTWEAAYFDHDLEKLSRLADAGAAVGVERFVLDDAWFKGRRNDYAGLGDWTVDPEVWPQGLHPLVDHVRGLGMEFGLWVEPEMVNLDSDLVREHPDWVLRGRSALPPEWRHQQVLDLQNPAAFSHIRDALGALLHEYDISYLKWDHNRDLVDTSHAGRPAVHGQTRALYALIDDLKGEHPHLEIETCASGGGRVDAGILLRTDRVWPSDTIDALERQHIQRWTTLLVPPELVGTHVGGPEAHTTGRRHRLGFRAATALLGHFGVEWDISVVPAQEREELAGWIATYKQVRELVGSGLLVRGDHPDPALLVTGVVSRDRAEAVYVLATVASSATQTPLPVRLPGLDPDRRYAVERIGPEEGGPLVDMGQSWLGGEPLVLPGSVLGAAGVRLPVLPPESARVLRVSVI</sequence>
<dbReference type="InterPro" id="IPR002252">
    <property type="entry name" value="Glyco_hydro_36"/>
</dbReference>
<comment type="catalytic activity">
    <reaction evidence="1">
        <text>Hydrolysis of terminal, non-reducing alpha-D-galactose residues in alpha-D-galactosides, including galactose oligosaccharides, galactomannans and galactolipids.</text>
        <dbReference type="EC" id="3.2.1.22"/>
    </reaction>
</comment>
<dbReference type="InterPro" id="IPR000111">
    <property type="entry name" value="Glyco_hydro_27/36_CS"/>
</dbReference>
<dbReference type="PRINTS" id="PR00743">
    <property type="entry name" value="GLHYDRLASE36"/>
</dbReference>
<dbReference type="InterPro" id="IPR038417">
    <property type="entry name" value="Alpga-gal_N_sf"/>
</dbReference>
<dbReference type="Gene3D" id="2.60.40.1180">
    <property type="entry name" value="Golgi alpha-mannosidase II"/>
    <property type="match status" value="1"/>
</dbReference>
<comment type="caution">
    <text evidence="8">The sequence shown here is derived from an EMBL/GenBank/DDBJ whole genome shotgun (WGS) entry which is preliminary data.</text>
</comment>
<dbReference type="InterPro" id="IPR050985">
    <property type="entry name" value="Alpha-glycosidase_related"/>
</dbReference>
<dbReference type="PROSITE" id="PS00512">
    <property type="entry name" value="ALPHA_GALACTOSIDASE"/>
    <property type="match status" value="1"/>
</dbReference>
<dbReference type="InterPro" id="IPR017853">
    <property type="entry name" value="GH"/>
</dbReference>
<protein>
    <recommendedName>
        <fullName evidence="2">alpha-galactosidase</fullName>
        <ecNumber evidence="2">3.2.1.22</ecNumber>
    </recommendedName>
</protein>